<keyword evidence="10" id="KW-0472">Membrane</keyword>
<dbReference type="Proteomes" id="UP001428341">
    <property type="component" value="Unassembled WGS sequence"/>
</dbReference>
<evidence type="ECO:0000256" key="1">
    <source>
        <dbReference type="ARBA" id="ARBA00004245"/>
    </source>
</evidence>
<dbReference type="EMBL" id="JBCGBO010000025">
    <property type="protein sequence ID" value="KAK9177319.1"/>
    <property type="molecule type" value="Genomic_DNA"/>
</dbReference>
<evidence type="ECO:0000256" key="6">
    <source>
        <dbReference type="ARBA" id="ARBA00022741"/>
    </source>
</evidence>
<feature type="transmembrane region" description="Helical" evidence="10">
    <location>
        <begin position="63"/>
        <end position="82"/>
    </location>
</feature>
<keyword evidence="10" id="KW-1133">Transmembrane helix</keyword>
<comment type="subunit">
    <text evidence="3">Dimer of alpha and beta chains. A typical microtubule is a hollow water-filled tube with an outer diameter of 25 nm and an inner diameter of 15 nM. Alpha-beta heterodimers associate head-to-tail to form protofilaments running lengthwise along the microtubule wall with the beta-tubulin subunit facing the microtubule plus end conferring a structural polarity. Microtubules usually have 13 protofilaments but different protofilament numbers can be found in some organisms and specialized cells.</text>
</comment>
<accession>A0AAP0QBM6</accession>
<comment type="similarity">
    <text evidence="2">Belongs to the tubulin family.</text>
</comment>
<keyword evidence="8" id="KW-0206">Cytoskeleton</keyword>
<evidence type="ECO:0000256" key="8">
    <source>
        <dbReference type="ARBA" id="ARBA00023212"/>
    </source>
</evidence>
<dbReference type="FunFam" id="1.10.287.600:FF:000013">
    <property type="entry name" value="Tubulin beta chain"/>
    <property type="match status" value="1"/>
</dbReference>
<dbReference type="GO" id="GO:0005525">
    <property type="term" value="F:GTP binding"/>
    <property type="evidence" value="ECO:0007669"/>
    <property type="project" value="UniProtKB-KW"/>
</dbReference>
<evidence type="ECO:0000256" key="4">
    <source>
        <dbReference type="ARBA" id="ARBA00022490"/>
    </source>
</evidence>
<comment type="caution">
    <text evidence="11">The sequence shown here is derived from an EMBL/GenBank/DDBJ whole genome shotgun (WGS) entry which is preliminary data.</text>
</comment>
<sequence>MEWFYPRRRRGPEWKQGWTGQTLASVSSPPPALLTIFGIVIILLWLSRYTGFKAQLHVTAINLQLFLIFLPFVLIFIIAAYSSSGSYSFRLPRLNGSGGSMQQGQGGGGGNPWGIAMLLVVVLVLARTKRRDMGDGSLLPPIINNNNKSSAILPRVKPRVKSRKLKEICHSFSAIRFRLPFLFVCDIPPTGLKVASTFIGNSTSIQEMFRRVSEQFTAMFRRKAFLHWYTGEGMDEMEFTEPESNMNDLVSEYQQYHPGIPLQFEP</sequence>
<feature type="transmembrane region" description="Helical" evidence="10">
    <location>
        <begin position="110"/>
        <end position="126"/>
    </location>
</feature>
<evidence type="ECO:0000313" key="11">
    <source>
        <dbReference type="EMBL" id="KAK9177319.1"/>
    </source>
</evidence>
<organism evidence="11 12">
    <name type="scientific">Citrus x changshan-huyou</name>
    <dbReference type="NCBI Taxonomy" id="2935761"/>
    <lineage>
        <taxon>Eukaryota</taxon>
        <taxon>Viridiplantae</taxon>
        <taxon>Streptophyta</taxon>
        <taxon>Embryophyta</taxon>
        <taxon>Tracheophyta</taxon>
        <taxon>Spermatophyta</taxon>
        <taxon>Magnoliopsida</taxon>
        <taxon>eudicotyledons</taxon>
        <taxon>Gunneridae</taxon>
        <taxon>Pentapetalae</taxon>
        <taxon>rosids</taxon>
        <taxon>malvids</taxon>
        <taxon>Sapindales</taxon>
        <taxon>Rutaceae</taxon>
        <taxon>Aurantioideae</taxon>
        <taxon>Citrus</taxon>
    </lineage>
</organism>
<evidence type="ECO:0000256" key="10">
    <source>
        <dbReference type="SAM" id="Phobius"/>
    </source>
</evidence>
<reference evidence="11 12" key="1">
    <citation type="submission" date="2024-05" db="EMBL/GenBank/DDBJ databases">
        <title>Haplotype-resolved chromosome-level genome assembly of Huyou (Citrus changshanensis).</title>
        <authorList>
            <person name="Miao C."/>
            <person name="Chen W."/>
            <person name="Wu Y."/>
            <person name="Wang L."/>
            <person name="Zhao S."/>
            <person name="Grierson D."/>
            <person name="Xu C."/>
            <person name="Chen K."/>
        </authorList>
    </citation>
    <scope>NUCLEOTIDE SEQUENCE [LARGE SCALE GENOMIC DNA]</scope>
    <source>
        <strain evidence="11">01-14</strain>
        <tissue evidence="11">Leaf</tissue>
    </source>
</reference>
<comment type="function">
    <text evidence="9">Tubulin is the major constituent of microtubules, a cylinder consisting of laterally associated linear protofilaments composed of alpha- and beta-tubulin heterodimers. Microtubules grow by the addition of GTP-tubulin dimers to the microtubule end, where a stabilizing cap forms. Below the cap, tubulin dimers are in GDP-bound state, owing to GTPase activity of alpha-tubulin.</text>
</comment>
<dbReference type="PANTHER" id="PTHR36527:SF5">
    <property type="entry name" value="TUBULIN_FTSZ GTPASE DOMAIN-CONTAINING PROTEIN"/>
    <property type="match status" value="1"/>
</dbReference>
<evidence type="ECO:0000256" key="3">
    <source>
        <dbReference type="ARBA" id="ARBA00011747"/>
    </source>
</evidence>
<evidence type="ECO:0000256" key="9">
    <source>
        <dbReference type="ARBA" id="ARBA00034296"/>
    </source>
</evidence>
<keyword evidence="12" id="KW-1185">Reference proteome</keyword>
<dbReference type="GO" id="GO:0005874">
    <property type="term" value="C:microtubule"/>
    <property type="evidence" value="ECO:0007669"/>
    <property type="project" value="UniProtKB-KW"/>
</dbReference>
<keyword evidence="5" id="KW-0493">Microtubule</keyword>
<name>A0AAP0QBM6_9ROSI</name>
<evidence type="ECO:0008006" key="13">
    <source>
        <dbReference type="Google" id="ProtNLM"/>
    </source>
</evidence>
<dbReference type="AlphaFoldDB" id="A0AAP0QBM6"/>
<evidence type="ECO:0000256" key="7">
    <source>
        <dbReference type="ARBA" id="ARBA00023134"/>
    </source>
</evidence>
<evidence type="ECO:0000256" key="5">
    <source>
        <dbReference type="ARBA" id="ARBA00022701"/>
    </source>
</evidence>
<keyword evidence="7" id="KW-0342">GTP-binding</keyword>
<feature type="transmembrane region" description="Helical" evidence="10">
    <location>
        <begin position="32"/>
        <end position="51"/>
    </location>
</feature>
<keyword evidence="10" id="KW-0812">Transmembrane</keyword>
<proteinExistence type="inferred from homology"/>
<dbReference type="InterPro" id="IPR008280">
    <property type="entry name" value="Tub_FtsZ_C"/>
</dbReference>
<dbReference type="InterPro" id="IPR023123">
    <property type="entry name" value="Tubulin_C"/>
</dbReference>
<dbReference type="SUPFAM" id="SSF55307">
    <property type="entry name" value="Tubulin C-terminal domain-like"/>
    <property type="match status" value="1"/>
</dbReference>
<evidence type="ECO:0000256" key="2">
    <source>
        <dbReference type="ARBA" id="ARBA00009636"/>
    </source>
</evidence>
<keyword evidence="4" id="KW-0963">Cytoplasm</keyword>
<dbReference type="Gene3D" id="1.10.287.600">
    <property type="entry name" value="Helix hairpin bin"/>
    <property type="match status" value="1"/>
</dbReference>
<evidence type="ECO:0000313" key="12">
    <source>
        <dbReference type="Proteomes" id="UP001428341"/>
    </source>
</evidence>
<gene>
    <name evidence="11" type="ORF">WN944_029340</name>
</gene>
<keyword evidence="6" id="KW-0547">Nucleotide-binding</keyword>
<comment type="subcellular location">
    <subcellularLocation>
        <location evidence="1">Cytoplasm</location>
        <location evidence="1">Cytoskeleton</location>
    </subcellularLocation>
</comment>
<protein>
    <recommendedName>
        <fullName evidence="13">Beta-tubulin</fullName>
    </recommendedName>
</protein>
<dbReference type="PANTHER" id="PTHR36527">
    <property type="entry name" value="OS01G0282866 PROTEIN"/>
    <property type="match status" value="1"/>
</dbReference>